<keyword evidence="5" id="KW-1278">Translocase</keyword>
<keyword evidence="8" id="KW-0406">Ion transport</keyword>
<evidence type="ECO:0000256" key="11">
    <source>
        <dbReference type="SAM" id="Phobius"/>
    </source>
</evidence>
<keyword evidence="9 11" id="KW-0472">Membrane</keyword>
<keyword evidence="6 11" id="KW-1133">Transmembrane helix</keyword>
<comment type="caution">
    <text evidence="12">The sequence shown here is derived from an EMBL/GenBank/DDBJ whole genome shotgun (WGS) entry which is preliminary data.</text>
</comment>
<keyword evidence="3" id="KW-1003">Cell membrane</keyword>
<accession>A0A645C0R0</accession>
<proteinExistence type="inferred from homology"/>
<sequence>MEMQLLLDGVKLMVLGTVTVFVFLILMVWMMNLMSRVLAPLAGFLEPPPAVKNAPKASNEDAKLAAAAVAAVDLYRNK</sequence>
<dbReference type="EMBL" id="VSSQ01023783">
    <property type="protein sequence ID" value="MPM70917.1"/>
    <property type="molecule type" value="Genomic_DNA"/>
</dbReference>
<evidence type="ECO:0000256" key="4">
    <source>
        <dbReference type="ARBA" id="ARBA00022692"/>
    </source>
</evidence>
<keyword evidence="10" id="KW-0739">Sodium transport</keyword>
<dbReference type="InterPro" id="IPR023424">
    <property type="entry name" value="OadG"/>
</dbReference>
<keyword evidence="4 11" id="KW-0812">Transmembrane</keyword>
<dbReference type="GO" id="GO:0036376">
    <property type="term" value="P:sodium ion export across plasma membrane"/>
    <property type="evidence" value="ECO:0007669"/>
    <property type="project" value="InterPro"/>
</dbReference>
<evidence type="ECO:0000256" key="2">
    <source>
        <dbReference type="ARBA" id="ARBA00022448"/>
    </source>
</evidence>
<dbReference type="GO" id="GO:0008948">
    <property type="term" value="F:oxaloacetate decarboxylase activity"/>
    <property type="evidence" value="ECO:0007669"/>
    <property type="project" value="UniProtKB-EC"/>
</dbReference>
<dbReference type="Pfam" id="PF04277">
    <property type="entry name" value="OAD_gamma"/>
    <property type="match status" value="1"/>
</dbReference>
<dbReference type="GO" id="GO:0015081">
    <property type="term" value="F:sodium ion transmembrane transporter activity"/>
    <property type="evidence" value="ECO:0007669"/>
    <property type="project" value="InterPro"/>
</dbReference>
<evidence type="ECO:0000313" key="12">
    <source>
        <dbReference type="EMBL" id="MPM70917.1"/>
    </source>
</evidence>
<dbReference type="AlphaFoldDB" id="A0A645C0R0"/>
<evidence type="ECO:0000256" key="7">
    <source>
        <dbReference type="ARBA" id="ARBA00023053"/>
    </source>
</evidence>
<evidence type="ECO:0000256" key="3">
    <source>
        <dbReference type="ARBA" id="ARBA00022475"/>
    </source>
</evidence>
<reference evidence="12" key="1">
    <citation type="submission" date="2019-08" db="EMBL/GenBank/DDBJ databases">
        <authorList>
            <person name="Kucharzyk K."/>
            <person name="Murdoch R.W."/>
            <person name="Higgins S."/>
            <person name="Loffler F."/>
        </authorList>
    </citation>
    <scope>NUCLEOTIDE SEQUENCE</scope>
</reference>
<evidence type="ECO:0000256" key="1">
    <source>
        <dbReference type="ARBA" id="ARBA00004162"/>
    </source>
</evidence>
<gene>
    <name evidence="12" type="primary">oadG_4</name>
    <name evidence="12" type="ORF">SDC9_117878</name>
</gene>
<dbReference type="GO" id="GO:0005886">
    <property type="term" value="C:plasma membrane"/>
    <property type="evidence" value="ECO:0007669"/>
    <property type="project" value="UniProtKB-SubCell"/>
</dbReference>
<evidence type="ECO:0000256" key="5">
    <source>
        <dbReference type="ARBA" id="ARBA00022967"/>
    </source>
</evidence>
<comment type="subcellular location">
    <subcellularLocation>
        <location evidence="1">Cell membrane</location>
        <topology evidence="1">Single-pass membrane protein</topology>
    </subcellularLocation>
</comment>
<evidence type="ECO:0000256" key="10">
    <source>
        <dbReference type="ARBA" id="ARBA00023201"/>
    </source>
</evidence>
<keyword evidence="12" id="KW-0456">Lyase</keyword>
<dbReference type="EC" id="4.1.1.112" evidence="12"/>
<protein>
    <submittedName>
        <fullName evidence="12">Oxaloacetate decarboxylase gamma chain</fullName>
        <ecNumber evidence="12">4.1.1.112</ecNumber>
    </submittedName>
</protein>
<keyword evidence="7" id="KW-0915">Sodium</keyword>
<keyword evidence="2" id="KW-0813">Transport</keyword>
<organism evidence="12">
    <name type="scientific">bioreactor metagenome</name>
    <dbReference type="NCBI Taxonomy" id="1076179"/>
    <lineage>
        <taxon>unclassified sequences</taxon>
        <taxon>metagenomes</taxon>
        <taxon>ecological metagenomes</taxon>
    </lineage>
</organism>
<dbReference type="HAMAP" id="MF_00404">
    <property type="entry name" value="OadG"/>
    <property type="match status" value="1"/>
</dbReference>
<dbReference type="NCBIfam" id="TIGR01195">
    <property type="entry name" value="oadG_fam"/>
    <property type="match status" value="1"/>
</dbReference>
<evidence type="ECO:0000256" key="6">
    <source>
        <dbReference type="ARBA" id="ARBA00022989"/>
    </source>
</evidence>
<feature type="transmembrane region" description="Helical" evidence="11">
    <location>
        <begin position="12"/>
        <end position="31"/>
    </location>
</feature>
<dbReference type="InterPro" id="IPR005899">
    <property type="entry name" value="Na_pump_deCOase"/>
</dbReference>
<evidence type="ECO:0000256" key="9">
    <source>
        <dbReference type="ARBA" id="ARBA00023136"/>
    </source>
</evidence>
<evidence type="ECO:0000256" key="8">
    <source>
        <dbReference type="ARBA" id="ARBA00023065"/>
    </source>
</evidence>
<name>A0A645C0R0_9ZZZZ</name>